<dbReference type="Proteomes" id="UP000013201">
    <property type="component" value="Unassembled WGS sequence"/>
</dbReference>
<dbReference type="PANTHER" id="PTHR30506:SF3">
    <property type="entry name" value="UPF0126 INNER MEMBRANE PROTEIN YADS-RELATED"/>
    <property type="match status" value="1"/>
</dbReference>
<feature type="transmembrane region" description="Helical" evidence="7">
    <location>
        <begin position="65"/>
        <end position="84"/>
    </location>
</feature>
<comment type="subcellular location">
    <subcellularLocation>
        <location evidence="1">Cell membrane</location>
        <topology evidence="1">Multi-pass membrane protein</topology>
    </subcellularLocation>
</comment>
<comment type="similarity">
    <text evidence="2">Belongs to the UPF0126 family.</text>
</comment>
<dbReference type="AlphaFoldDB" id="N1MJ05"/>
<keyword evidence="6 7" id="KW-0472">Membrane</keyword>
<dbReference type="RefSeq" id="WP_006952091.1">
    <property type="nucleotide sequence ID" value="NZ_CAVK010000055.1"/>
</dbReference>
<evidence type="ECO:0000313" key="9">
    <source>
        <dbReference type="EMBL" id="CCW16739.1"/>
    </source>
</evidence>
<feature type="transmembrane region" description="Helical" evidence="7">
    <location>
        <begin position="114"/>
        <end position="135"/>
    </location>
</feature>
<name>N1MJ05_9SPHN</name>
<feature type="transmembrane region" description="Helical" evidence="7">
    <location>
        <begin position="32"/>
        <end position="53"/>
    </location>
</feature>
<feature type="transmembrane region" description="Helical" evidence="7">
    <location>
        <begin position="147"/>
        <end position="169"/>
    </location>
</feature>
<evidence type="ECO:0000256" key="1">
    <source>
        <dbReference type="ARBA" id="ARBA00004651"/>
    </source>
</evidence>
<keyword evidence="5 7" id="KW-1133">Transmembrane helix</keyword>
<keyword evidence="4 7" id="KW-0812">Transmembrane</keyword>
<dbReference type="OrthoDB" id="9791874at2"/>
<reference evidence="10" key="2">
    <citation type="submission" date="2013-04" db="EMBL/GenBank/DDBJ databases">
        <title>Bisphenol A degrading Sphingobium sp. strain BiD32.</title>
        <authorList>
            <person name="Nielsen J.L."/>
            <person name="Zhou N.A."/>
            <person name="Kjeldal H."/>
        </authorList>
    </citation>
    <scope>NUCLEOTIDE SEQUENCE [LARGE SCALE GENOMIC DNA]</scope>
    <source>
        <strain evidence="10">BiD32</strain>
    </source>
</reference>
<keyword evidence="10" id="KW-1185">Reference proteome</keyword>
<evidence type="ECO:0000256" key="7">
    <source>
        <dbReference type="SAM" id="Phobius"/>
    </source>
</evidence>
<evidence type="ECO:0000256" key="6">
    <source>
        <dbReference type="ARBA" id="ARBA00023136"/>
    </source>
</evidence>
<feature type="domain" description="Glycine transporter" evidence="8">
    <location>
        <begin position="93"/>
        <end position="165"/>
    </location>
</feature>
<dbReference type="Pfam" id="PF03458">
    <property type="entry name" value="Gly_transporter"/>
    <property type="match status" value="2"/>
</dbReference>
<evidence type="ECO:0000256" key="5">
    <source>
        <dbReference type="ARBA" id="ARBA00022989"/>
    </source>
</evidence>
<feature type="transmembrane region" description="Helical" evidence="7">
    <location>
        <begin position="6"/>
        <end position="25"/>
    </location>
</feature>
<dbReference type="EMBL" id="CAVK010000055">
    <property type="protein sequence ID" value="CCW16739.1"/>
    <property type="molecule type" value="Genomic_DNA"/>
</dbReference>
<reference evidence="9 10" key="1">
    <citation type="submission" date="2013-03" db="EMBL/GenBank/DDBJ databases">
        <authorList>
            <person name="Le V."/>
        </authorList>
    </citation>
    <scope>NUCLEOTIDE SEQUENCE [LARGE SCALE GENOMIC DNA]</scope>
    <source>
        <strain evidence="9 10">BiD32</strain>
    </source>
</reference>
<dbReference type="PANTHER" id="PTHR30506">
    <property type="entry name" value="INNER MEMBRANE PROTEIN"/>
    <property type="match status" value="1"/>
</dbReference>
<evidence type="ECO:0000256" key="2">
    <source>
        <dbReference type="ARBA" id="ARBA00008193"/>
    </source>
</evidence>
<dbReference type="GO" id="GO:0005886">
    <property type="term" value="C:plasma membrane"/>
    <property type="evidence" value="ECO:0007669"/>
    <property type="project" value="UniProtKB-SubCell"/>
</dbReference>
<evidence type="ECO:0000256" key="3">
    <source>
        <dbReference type="ARBA" id="ARBA00022475"/>
    </source>
</evidence>
<evidence type="ECO:0000259" key="8">
    <source>
        <dbReference type="Pfam" id="PF03458"/>
    </source>
</evidence>
<evidence type="ECO:0000256" key="4">
    <source>
        <dbReference type="ARBA" id="ARBA00022692"/>
    </source>
</evidence>
<organism evidence="9 10">
    <name type="scientific">Sphingobium indicum BiD32</name>
    <dbReference type="NCBI Taxonomy" id="1301087"/>
    <lineage>
        <taxon>Bacteria</taxon>
        <taxon>Pseudomonadati</taxon>
        <taxon>Pseudomonadota</taxon>
        <taxon>Alphaproteobacteria</taxon>
        <taxon>Sphingomonadales</taxon>
        <taxon>Sphingomonadaceae</taxon>
        <taxon>Sphingobium</taxon>
    </lineage>
</organism>
<accession>N1MJ05</accession>
<dbReference type="InterPro" id="IPR005115">
    <property type="entry name" value="Gly_transporter"/>
</dbReference>
<feature type="domain" description="Glycine transporter" evidence="8">
    <location>
        <begin position="8"/>
        <end position="82"/>
    </location>
</feature>
<evidence type="ECO:0000313" key="10">
    <source>
        <dbReference type="Proteomes" id="UP000013201"/>
    </source>
</evidence>
<proteinExistence type="inferred from homology"/>
<keyword evidence="3" id="KW-1003">Cell membrane</keyword>
<sequence length="214" mass="22694">MFESTVTFLDWLGIVVFSLTGALVASRKQMDVVGFVLLGTVTGIGGGTLRDLLLDLHPVLWIEQPLYVVVCALVSTIAFFTAHLVHSRYQLILWLDAAGLALFAATGAERAIGVGAGPVVAVIMGMITACFGGIIRDTLSQERSIIFSYEIYVTAALAAAITLVCANALGIDRQVGVSAAFGVGFALRGGAIMFGWSLPRYRSRQGRAHENAVC</sequence>
<feature type="transmembrane region" description="Helical" evidence="7">
    <location>
        <begin position="175"/>
        <end position="198"/>
    </location>
</feature>
<feature type="transmembrane region" description="Helical" evidence="7">
    <location>
        <begin position="91"/>
        <end position="108"/>
    </location>
</feature>
<gene>
    <name evidence="9" type="ORF">EBBID32_10770</name>
</gene>
<protein>
    <recommendedName>
        <fullName evidence="8">Glycine transporter domain-containing protein</fullName>
    </recommendedName>
</protein>
<comment type="caution">
    <text evidence="9">The sequence shown here is derived from an EMBL/GenBank/DDBJ whole genome shotgun (WGS) entry which is preliminary data.</text>
</comment>